<dbReference type="PATRIC" id="fig|476272.21.peg.621"/>
<evidence type="ECO:0000313" key="1">
    <source>
        <dbReference type="EMBL" id="EEG47795.1"/>
    </source>
</evidence>
<sequence>MFDFNNAEMAKEKLKELVNKNVPKMSLDKLLKIDRFTYLKFYIDKATESEIREANTYFNKYCAYGYNNGKDIFSNEECTFYWGLKHGEMITDDNGLARRYYHYIKLGGREHKIELLLQYHPDCYEIEE</sequence>
<dbReference type="HOGENOM" id="CLU_1955355_0_0_9"/>
<dbReference type="RefSeq" id="WP_005951500.1">
    <property type="nucleotide sequence ID" value="NZ_CP136423.1"/>
</dbReference>
<reference evidence="1 2" key="2">
    <citation type="submission" date="2009-02" db="EMBL/GenBank/DDBJ databases">
        <title>Draft genome sequence of Blautia hydrogenotrophica DSM 10507 (Ruminococcus hydrogenotrophicus DSM 10507).</title>
        <authorList>
            <person name="Sudarsanam P."/>
            <person name="Ley R."/>
            <person name="Guruge J."/>
            <person name="Turnbaugh P.J."/>
            <person name="Mahowald M."/>
            <person name="Liep D."/>
            <person name="Gordon J."/>
        </authorList>
    </citation>
    <scope>NUCLEOTIDE SEQUENCE [LARGE SCALE GENOMIC DNA]</scope>
    <source>
        <strain evidence="2">DSM 10507 / JCM 14656 / S5a33</strain>
    </source>
</reference>
<name>C0CR32_BLAHS</name>
<dbReference type="AlphaFoldDB" id="C0CR32"/>
<evidence type="ECO:0000313" key="2">
    <source>
        <dbReference type="Proteomes" id="UP000003100"/>
    </source>
</evidence>
<accession>C0CR32</accession>
<dbReference type="EMBL" id="ACBZ01000177">
    <property type="protein sequence ID" value="EEG47795.1"/>
    <property type="molecule type" value="Genomic_DNA"/>
</dbReference>
<reference evidence="1 2" key="1">
    <citation type="submission" date="2009-01" db="EMBL/GenBank/DDBJ databases">
        <authorList>
            <person name="Fulton L."/>
            <person name="Clifton S."/>
            <person name="Fulton B."/>
            <person name="Xu J."/>
            <person name="Minx P."/>
            <person name="Pepin K.H."/>
            <person name="Johnson M."/>
            <person name="Bhonagiri V."/>
            <person name="Nash W.E."/>
            <person name="Mardis E.R."/>
            <person name="Wilson R.K."/>
        </authorList>
    </citation>
    <scope>NUCLEOTIDE SEQUENCE [LARGE SCALE GENOMIC DNA]</scope>
    <source>
        <strain evidence="2">DSM 10507 / JCM 14656 / S5a33</strain>
    </source>
</reference>
<proteinExistence type="predicted"/>
<gene>
    <name evidence="1" type="ORF">RUMHYD_03345</name>
</gene>
<comment type="caution">
    <text evidence="1">The sequence shown here is derived from an EMBL/GenBank/DDBJ whole genome shotgun (WGS) entry which is preliminary data.</text>
</comment>
<dbReference type="Proteomes" id="UP000003100">
    <property type="component" value="Unassembled WGS sequence"/>
</dbReference>
<protein>
    <submittedName>
        <fullName evidence="1">Uncharacterized protein</fullName>
    </submittedName>
</protein>
<keyword evidence="2" id="KW-1185">Reference proteome</keyword>
<organism evidence="1 2">
    <name type="scientific">Blautia hydrogenotrophica (strain DSM 10507 / JCM 14656 / S5a33)</name>
    <name type="common">Ruminococcus hydrogenotrophicus</name>
    <dbReference type="NCBI Taxonomy" id="476272"/>
    <lineage>
        <taxon>Bacteria</taxon>
        <taxon>Bacillati</taxon>
        <taxon>Bacillota</taxon>
        <taxon>Clostridia</taxon>
        <taxon>Lachnospirales</taxon>
        <taxon>Lachnospiraceae</taxon>
        <taxon>Blautia</taxon>
    </lineage>
</organism>
<dbReference type="GeneID" id="86822234"/>